<evidence type="ECO:0000313" key="2">
    <source>
        <dbReference type="Proteomes" id="UP001168096"/>
    </source>
</evidence>
<organism evidence="1 2">
    <name type="scientific">Massilia orientalis</name>
    <dbReference type="NCBI Taxonomy" id="3050128"/>
    <lineage>
        <taxon>Bacteria</taxon>
        <taxon>Pseudomonadati</taxon>
        <taxon>Pseudomonadota</taxon>
        <taxon>Betaproteobacteria</taxon>
        <taxon>Burkholderiales</taxon>
        <taxon>Oxalobacteraceae</taxon>
        <taxon>Telluria group</taxon>
        <taxon>Massilia</taxon>
    </lineage>
</organism>
<keyword evidence="2" id="KW-1185">Reference proteome</keyword>
<protein>
    <submittedName>
        <fullName evidence="1">Uncharacterized protein</fullName>
    </submittedName>
</protein>
<proteinExistence type="predicted"/>
<reference evidence="1" key="1">
    <citation type="submission" date="2024-11" db="EMBL/GenBank/DDBJ databases">
        <title>Description of Massilia orientalis sp. nov., isolated from rhizosphere soil of Ageratina adenophora.</title>
        <authorList>
            <person name="Wang Y."/>
        </authorList>
    </citation>
    <scope>NUCLEOTIDE SEQUENCE</scope>
    <source>
        <strain evidence="1">YIM B02787</strain>
    </source>
</reference>
<evidence type="ECO:0000313" key="1">
    <source>
        <dbReference type="EMBL" id="MFJ1469565.1"/>
    </source>
</evidence>
<sequence length="249" mass="26224">MGNLDVDMAAVALAQALPPGFIAVPATTLPGGVEVPAFAVARWLAACGPDGQVVLSETLPSWVRIGYHAARLACALAGFALLTERQALAIAHDIAGQAVNWTGGAVGDGRLFQGLHLGRRHGPQAACLASPDPLERRWFVLSNGERIIDAAGNAFSWVFDDVQGNAEGIVARTFLAGSPTLATAPGAPMRQGMGWWPRAGRSWWGRALARGGSWSSQEGAGIFTVVDERPQAERAYIGFRCTLPLGWGM</sequence>
<dbReference type="EMBL" id="JASNRB020000010">
    <property type="protein sequence ID" value="MFJ1469565.1"/>
    <property type="molecule type" value="Genomic_DNA"/>
</dbReference>
<gene>
    <name evidence="1" type="ORF">QPK29_017780</name>
</gene>
<accession>A0ACC7MDL6</accession>
<dbReference type="Proteomes" id="UP001168096">
    <property type="component" value="Unassembled WGS sequence"/>
</dbReference>
<comment type="caution">
    <text evidence="1">The sequence shown here is derived from an EMBL/GenBank/DDBJ whole genome shotgun (WGS) entry which is preliminary data.</text>
</comment>
<name>A0ACC7MDL6_9BURK</name>